<dbReference type="RefSeq" id="WP_368629112.1">
    <property type="nucleotide sequence ID" value="NZ_JAYWLU010000002.1"/>
</dbReference>
<comment type="caution">
    <text evidence="4">The sequence shown here is derived from an EMBL/GenBank/DDBJ whole genome shotgun (WGS) entry which is preliminary data.</text>
</comment>
<organism evidence="4 5">
    <name type="scientific">Kocuria carniphila</name>
    <dbReference type="NCBI Taxonomy" id="262208"/>
    <lineage>
        <taxon>Bacteria</taxon>
        <taxon>Bacillati</taxon>
        <taxon>Actinomycetota</taxon>
        <taxon>Actinomycetes</taxon>
        <taxon>Micrococcales</taxon>
        <taxon>Micrococcaceae</taxon>
        <taxon>Kocuria</taxon>
    </lineage>
</organism>
<evidence type="ECO:0000256" key="2">
    <source>
        <dbReference type="SAM" id="MobiDB-lite"/>
    </source>
</evidence>
<feature type="domain" description="Teneurin-like YD-shell" evidence="3">
    <location>
        <begin position="140"/>
        <end position="323"/>
    </location>
</feature>
<evidence type="ECO:0000256" key="1">
    <source>
        <dbReference type="ARBA" id="ARBA00022737"/>
    </source>
</evidence>
<protein>
    <submittedName>
        <fullName evidence="4">RHS repeat-associated core domain-containing protein</fullName>
    </submittedName>
</protein>
<evidence type="ECO:0000313" key="4">
    <source>
        <dbReference type="EMBL" id="MEX3593668.1"/>
    </source>
</evidence>
<evidence type="ECO:0000313" key="5">
    <source>
        <dbReference type="Proteomes" id="UP001558481"/>
    </source>
</evidence>
<gene>
    <name evidence="4" type="ORF">VVR66_02950</name>
</gene>
<dbReference type="EMBL" id="JAYWLU010000002">
    <property type="protein sequence ID" value="MEX3593668.1"/>
    <property type="molecule type" value="Genomic_DNA"/>
</dbReference>
<reference evidence="4 5" key="1">
    <citation type="journal article" date="2024" name="Fungal Genet. Biol.">
        <title>The porcine skin microbiome exhibits broad fungal antagonism.</title>
        <authorList>
            <person name="De La Cruz K.F."/>
            <person name="Townsend E.C."/>
            <person name="Alex Cheong J.Z."/>
            <person name="Salamzade R."/>
            <person name="Liu A."/>
            <person name="Sandstrom S."/>
            <person name="Davila E."/>
            <person name="Huang L."/>
            <person name="Xu K.H."/>
            <person name="Wu S.Y."/>
            <person name="Meudt J.J."/>
            <person name="Shanmuganayagam D."/>
            <person name="Gibson A.L.F."/>
            <person name="Kalan L.R."/>
        </authorList>
    </citation>
    <scope>NUCLEOTIDE SEQUENCE [LARGE SCALE GENOMIC DNA]</scope>
    <source>
        <strain evidence="4 5">LK2625</strain>
    </source>
</reference>
<dbReference type="InterPro" id="IPR022385">
    <property type="entry name" value="Rhs_assc_core"/>
</dbReference>
<dbReference type="InterPro" id="IPR006530">
    <property type="entry name" value="YD"/>
</dbReference>
<dbReference type="Proteomes" id="UP001558481">
    <property type="component" value="Unassembled WGS sequence"/>
</dbReference>
<dbReference type="PANTHER" id="PTHR32305">
    <property type="match status" value="1"/>
</dbReference>
<name>A0ABV3UZV7_9MICC</name>
<dbReference type="Pfam" id="PF25023">
    <property type="entry name" value="TEN_YD-shell"/>
    <property type="match status" value="1"/>
</dbReference>
<evidence type="ECO:0000259" key="3">
    <source>
        <dbReference type="Pfam" id="PF25023"/>
    </source>
</evidence>
<feature type="compositionally biased region" description="Low complexity" evidence="2">
    <location>
        <begin position="734"/>
        <end position="751"/>
    </location>
</feature>
<proteinExistence type="predicted"/>
<dbReference type="InterPro" id="IPR050708">
    <property type="entry name" value="T6SS_VgrG/RHS"/>
</dbReference>
<sequence length="870" mass="94094">MEEGAPSAGAPPRVLTGSTWDYDERGRVTAHVSWAFDDDPSSAQPVTTRYRYDGGDRVTGMELPHGRILTFQHDALGRLASAADGVGTEYDAVYNPLGDLQSMTVTKDSPGAQRQITWTYEYNARGLPSAVVGPDGRTELEYDAAGRVTRRREPGNVVLDFAWDAWGQLRDSVVDPGGLGLHTHWDYGPDGLLAQLTDPEGARTSWTYDALGRVRETLLPGGAAWHTAYDPAGAWIENVSPAGHRVRHHLDAAGCAVRRETVAAAGARTVPAQEFSYDPLGRLIQASQSGDTVQRRYDSLHRLIEETSDRGSIHLTYDDTVGTSVLRYLDGRSERTTYDLAGRSTHVQLLTAGSLGGTPGEVLASMSHMRLPTRLALPNGVVSEFHYDDLDRLVSVRHLRNGMVFERWDGRYDPRGHRALTRILTEPKSSSLHTFDTKDRVVEVRSGFDPGIMADVWTPQDHMTALAAATTASATATERESYVLNKADARVSVTRSRAGAPPVTELLTLGPDHRLLSVNGQPLTYHGDGQRSRDNRWVYDVDALSRVVEIRDNTSGAVRATFAYDALSRVIGGVDSEGSFTRTWWDGQPLEERRGAPGTLRQFTPHPLRGLPLCITDQQGRHFLHVDGGRSSMCVTNTSGAVVERHRYGTFGEPLILSGDGHAPLAAPSVAARWRGMSLNHALDLYDSPSRLYDPGQGVFLTPDPLLYTDSPSTTVFAGHDPVDFADPSGLAKSPLGDDAAPAPPAAQAGSALDWTTQTEWTFPPPARGLLQPITSADTGNRAVNAVANKVLLPWVNLLAFWTNVPLATLMGVDDAIKHSPFAVEYDAFQHVSPLFPAMGLALEGVPAAMGALNVLGRGGARGAVGQGAR</sequence>
<dbReference type="PANTHER" id="PTHR32305:SF15">
    <property type="entry name" value="PROTEIN RHSA-RELATED"/>
    <property type="match status" value="1"/>
</dbReference>
<keyword evidence="5" id="KW-1185">Reference proteome</keyword>
<dbReference type="InterPro" id="IPR056823">
    <property type="entry name" value="TEN-like_YD-shell"/>
</dbReference>
<dbReference type="NCBIfam" id="TIGR01643">
    <property type="entry name" value="YD_repeat_2x"/>
    <property type="match status" value="2"/>
</dbReference>
<feature type="region of interest" description="Disordered" evidence="2">
    <location>
        <begin position="728"/>
        <end position="751"/>
    </location>
</feature>
<dbReference type="NCBIfam" id="TIGR03696">
    <property type="entry name" value="Rhs_assc_core"/>
    <property type="match status" value="1"/>
</dbReference>
<keyword evidence="1" id="KW-0677">Repeat</keyword>
<dbReference type="Gene3D" id="2.180.10.10">
    <property type="entry name" value="RHS repeat-associated core"/>
    <property type="match status" value="3"/>
</dbReference>
<accession>A0ABV3UZV7</accession>